<evidence type="ECO:0000313" key="3">
    <source>
        <dbReference type="Proteomes" id="UP001596507"/>
    </source>
</evidence>
<evidence type="ECO:0008006" key="4">
    <source>
        <dbReference type="Google" id="ProtNLM"/>
    </source>
</evidence>
<feature type="signal peptide" evidence="1">
    <location>
        <begin position="1"/>
        <end position="22"/>
    </location>
</feature>
<evidence type="ECO:0000256" key="1">
    <source>
        <dbReference type="SAM" id="SignalP"/>
    </source>
</evidence>
<keyword evidence="1" id="KW-0732">Signal</keyword>
<name>A0ABW2HKT2_9MICO</name>
<protein>
    <recommendedName>
        <fullName evidence="4">Peptidylprolyl isomerase</fullName>
    </recommendedName>
</protein>
<sequence length="198" mass="20558">MLHRNASIGGTLAILAATVTLASCSSESIDAPDTAVISADYPAYDSAARLVEAADIVAEVTIGEHEEALLYPDYGSDDPQINPYAGTDETPEPGEGVVPITVYEAIVGEVFAGPVESGETIHIQQLGGTLDGVTYSEDGISPLIVGQTILVFLAEYDDAPAAIVGGDAGAFDIIGTTYVSHTDPELTVTQTELRALFQ</sequence>
<gene>
    <name evidence="2" type="ORF">ACFQRL_14295</name>
</gene>
<keyword evidence="3" id="KW-1185">Reference proteome</keyword>
<dbReference type="EMBL" id="JBHTBE010000004">
    <property type="protein sequence ID" value="MFC7270130.1"/>
    <property type="molecule type" value="Genomic_DNA"/>
</dbReference>
<comment type="caution">
    <text evidence="2">The sequence shown here is derived from an EMBL/GenBank/DDBJ whole genome shotgun (WGS) entry which is preliminary data.</text>
</comment>
<dbReference type="PROSITE" id="PS51257">
    <property type="entry name" value="PROKAR_LIPOPROTEIN"/>
    <property type="match status" value="1"/>
</dbReference>
<reference evidence="3" key="1">
    <citation type="journal article" date="2019" name="Int. J. Syst. Evol. Microbiol.">
        <title>The Global Catalogue of Microorganisms (GCM) 10K type strain sequencing project: providing services to taxonomists for standard genome sequencing and annotation.</title>
        <authorList>
            <consortium name="The Broad Institute Genomics Platform"/>
            <consortium name="The Broad Institute Genome Sequencing Center for Infectious Disease"/>
            <person name="Wu L."/>
            <person name="Ma J."/>
        </authorList>
    </citation>
    <scope>NUCLEOTIDE SEQUENCE [LARGE SCALE GENOMIC DNA]</scope>
    <source>
        <strain evidence="3">CGMCC 1.15772</strain>
    </source>
</reference>
<proteinExistence type="predicted"/>
<dbReference type="Proteomes" id="UP001596507">
    <property type="component" value="Unassembled WGS sequence"/>
</dbReference>
<feature type="chain" id="PRO_5046203724" description="Peptidylprolyl isomerase" evidence="1">
    <location>
        <begin position="23"/>
        <end position="198"/>
    </location>
</feature>
<evidence type="ECO:0000313" key="2">
    <source>
        <dbReference type="EMBL" id="MFC7270130.1"/>
    </source>
</evidence>
<accession>A0ABW2HKT2</accession>
<dbReference type="RefSeq" id="WP_262875061.1">
    <property type="nucleotide sequence ID" value="NZ_BAABKW010000016.1"/>
</dbReference>
<organism evidence="2 3">
    <name type="scientific">Microbacterium fluvii</name>
    <dbReference type="NCBI Taxonomy" id="415215"/>
    <lineage>
        <taxon>Bacteria</taxon>
        <taxon>Bacillati</taxon>
        <taxon>Actinomycetota</taxon>
        <taxon>Actinomycetes</taxon>
        <taxon>Micrococcales</taxon>
        <taxon>Microbacteriaceae</taxon>
        <taxon>Microbacterium</taxon>
    </lineage>
</organism>